<accession>A0A6J5H4B2</accession>
<evidence type="ECO:0000259" key="1">
    <source>
        <dbReference type="Pfam" id="PF17761"/>
    </source>
</evidence>
<evidence type="ECO:0000313" key="2">
    <source>
        <dbReference type="EMBL" id="CAB3810736.1"/>
    </source>
</evidence>
<dbReference type="AlphaFoldDB" id="A0A6J5H4B2"/>
<dbReference type="InterPro" id="IPR053148">
    <property type="entry name" value="PD-DEXK-like_domain"/>
</dbReference>
<protein>
    <recommendedName>
        <fullName evidence="1">YhcG N-terminal domain-containing protein</fullName>
    </recommendedName>
</protein>
<feature type="domain" description="YhcG N-terminal" evidence="1">
    <location>
        <begin position="12"/>
        <end position="78"/>
    </location>
</feature>
<evidence type="ECO:0000313" key="3">
    <source>
        <dbReference type="Proteomes" id="UP000494252"/>
    </source>
</evidence>
<sequence>MSALTPAPLLNEVRVLIDSARGHTAATANAELTLLYWRVGRCIRAEVLGGTRAEYGQQVIASLAQALTADYGRGWSEHAEAAKQAVEVRVGHAELQQAWQKGRSVNRWRGGLACNPTSGRGFGGGGRFRSCARGDITSSMRAARVSETLR</sequence>
<gene>
    <name evidence="2" type="ORF">LMG27177_07424</name>
</gene>
<name>A0A6J5H4B2_9BURK</name>
<reference evidence="2 3" key="1">
    <citation type="submission" date="2020-04" db="EMBL/GenBank/DDBJ databases">
        <authorList>
            <person name="De Canck E."/>
        </authorList>
    </citation>
    <scope>NUCLEOTIDE SEQUENCE [LARGE SCALE GENOMIC DNA]</scope>
    <source>
        <strain evidence="2 3">LMG 27177</strain>
    </source>
</reference>
<proteinExistence type="predicted"/>
<dbReference type="PANTHER" id="PTHR30547:SF5">
    <property type="entry name" value="NUCLEASE YHCG-RELATED"/>
    <property type="match status" value="1"/>
</dbReference>
<dbReference type="RefSeq" id="WP_175166339.1">
    <property type="nucleotide sequence ID" value="NZ_CADIKI010000042.1"/>
</dbReference>
<dbReference type="InterPro" id="IPR041527">
    <property type="entry name" value="YhcG_N"/>
</dbReference>
<organism evidence="2 3">
    <name type="scientific">Paraburkholderia fynbosensis</name>
    <dbReference type="NCBI Taxonomy" id="1200993"/>
    <lineage>
        <taxon>Bacteria</taxon>
        <taxon>Pseudomonadati</taxon>
        <taxon>Pseudomonadota</taxon>
        <taxon>Betaproteobacteria</taxon>
        <taxon>Burkholderiales</taxon>
        <taxon>Burkholderiaceae</taxon>
        <taxon>Paraburkholderia</taxon>
    </lineage>
</organism>
<dbReference type="PANTHER" id="PTHR30547">
    <property type="entry name" value="UNCHARACTERIZED PROTEIN YHCG-RELATED"/>
    <property type="match status" value="1"/>
</dbReference>
<dbReference type="Proteomes" id="UP000494252">
    <property type="component" value="Unassembled WGS sequence"/>
</dbReference>
<dbReference type="Pfam" id="PF17761">
    <property type="entry name" value="DUF1016_N"/>
    <property type="match status" value="1"/>
</dbReference>
<keyword evidence="3" id="KW-1185">Reference proteome</keyword>
<dbReference type="EMBL" id="CADIKI010000042">
    <property type="protein sequence ID" value="CAB3810736.1"/>
    <property type="molecule type" value="Genomic_DNA"/>
</dbReference>